<dbReference type="Proteomes" id="UP000665561">
    <property type="component" value="Unassembled WGS sequence"/>
</dbReference>
<dbReference type="SUPFAM" id="SSF90002">
    <property type="entry name" value="Hypothetical protein YjiA, C-terminal domain"/>
    <property type="match status" value="1"/>
</dbReference>
<dbReference type="InterPro" id="IPR011629">
    <property type="entry name" value="CobW-like_C"/>
</dbReference>
<dbReference type="Pfam" id="PF07683">
    <property type="entry name" value="CobW_C"/>
    <property type="match status" value="1"/>
</dbReference>
<dbReference type="Pfam" id="PF02492">
    <property type="entry name" value="cobW"/>
    <property type="match status" value="1"/>
</dbReference>
<dbReference type="EMBL" id="JAAAMV010000006">
    <property type="protein sequence ID" value="NBD24396.1"/>
    <property type="molecule type" value="Genomic_DNA"/>
</dbReference>
<dbReference type="InterPro" id="IPR051316">
    <property type="entry name" value="Zinc-reg_GTPase_activator"/>
</dbReference>
<feature type="domain" description="CobW C-terminal" evidence="3">
    <location>
        <begin position="331"/>
        <end position="405"/>
    </location>
</feature>
<keyword evidence="5" id="KW-1185">Reference proteome</keyword>
<evidence type="ECO:0000313" key="5">
    <source>
        <dbReference type="Proteomes" id="UP000665561"/>
    </source>
</evidence>
<accession>A0ABW9XPB1</accession>
<feature type="domain" description="CobW/HypB/UreG nucleotide-binding" evidence="2">
    <location>
        <begin position="7"/>
        <end position="191"/>
    </location>
</feature>
<gene>
    <name evidence="4" type="ORF">GT019_10995</name>
</gene>
<reference evidence="4 5" key="1">
    <citation type="submission" date="2020-01" db="EMBL/GenBank/DDBJ databases">
        <title>Paenibacillus soybeanensis sp. nov. isolated from the nodules of soybean (Glycine max(L.) Merr).</title>
        <authorList>
            <person name="Wang H."/>
        </authorList>
    </citation>
    <scope>NUCLEOTIDE SEQUENCE [LARGE SCALE GENOMIC DNA]</scope>
    <source>
        <strain evidence="4 5">T1</strain>
    </source>
</reference>
<dbReference type="InterPro" id="IPR027417">
    <property type="entry name" value="P-loop_NTPase"/>
</dbReference>
<dbReference type="InterPro" id="IPR003495">
    <property type="entry name" value="CobW/HypB/UreG_nucleotide-bd"/>
</dbReference>
<organism evidence="4 5">
    <name type="scientific">Paenibacillus glycinis</name>
    <dbReference type="NCBI Taxonomy" id="2697035"/>
    <lineage>
        <taxon>Bacteria</taxon>
        <taxon>Bacillati</taxon>
        <taxon>Bacillota</taxon>
        <taxon>Bacilli</taxon>
        <taxon>Bacillales</taxon>
        <taxon>Paenibacillaceae</taxon>
        <taxon>Paenibacillus</taxon>
    </lineage>
</organism>
<dbReference type="CDD" id="cd03112">
    <property type="entry name" value="CobW-like"/>
    <property type="match status" value="1"/>
</dbReference>
<evidence type="ECO:0000256" key="1">
    <source>
        <dbReference type="SAM" id="MobiDB-lite"/>
    </source>
</evidence>
<dbReference type="SUPFAM" id="SSF52540">
    <property type="entry name" value="P-loop containing nucleoside triphosphate hydrolases"/>
    <property type="match status" value="1"/>
</dbReference>
<proteinExistence type="predicted"/>
<name>A0ABW9XPB1_9BACL</name>
<dbReference type="PANTHER" id="PTHR13748">
    <property type="entry name" value="COBW-RELATED"/>
    <property type="match status" value="1"/>
</dbReference>
<evidence type="ECO:0000259" key="2">
    <source>
        <dbReference type="Pfam" id="PF02492"/>
    </source>
</evidence>
<evidence type="ECO:0000313" key="4">
    <source>
        <dbReference type="EMBL" id="NBD24396.1"/>
    </source>
</evidence>
<sequence length="409" mass="43146">MEQRAIPVVVLSGFLGSGKTTLLLRLLRQAKSSGLRASVLMNEIGAVDVDGKQVSGEAAYQLMERITEGCLCCTKKSELAECLERLALMRPDVIVMELTGVANPEEIVDAMTEPAIIDKVALHRIVTVLDAEHALDYNSIFSSDRELIRTLRRQIEVADIIVANKFDLISNRTADKIRGLAQSRNASARFVSAVRCELDAAVILDGIAAAGERRQPVISGMRASAAGMRVPAGTARAATPSPQATSGPAGARPRTEPVAPPTGSGQGAAPLAARVSVKSANGGLTEAKSDTPAAAGNAEDVSAAAIANKPAAGPSFSRIRTAAIYPDTDGGAVTRRQFEAFIGGRGNGCLRAKGYMPYGKDGALMLFQLAGKRIEWSPSAYGGAPYFVMIGIDLDEAKIKQEWERLASK</sequence>
<feature type="region of interest" description="Disordered" evidence="1">
    <location>
        <begin position="229"/>
        <end position="270"/>
    </location>
</feature>
<comment type="caution">
    <text evidence="4">The sequence shown here is derived from an EMBL/GenBank/DDBJ whole genome shotgun (WGS) entry which is preliminary data.</text>
</comment>
<protein>
    <submittedName>
        <fullName evidence="4">GTP-binding protein</fullName>
    </submittedName>
</protein>
<evidence type="ECO:0000259" key="3">
    <source>
        <dbReference type="Pfam" id="PF07683"/>
    </source>
</evidence>
<dbReference type="Gene3D" id="3.40.50.300">
    <property type="entry name" value="P-loop containing nucleotide triphosphate hydrolases"/>
    <property type="match status" value="1"/>
</dbReference>
<dbReference type="RefSeq" id="WP_161743193.1">
    <property type="nucleotide sequence ID" value="NZ_JAAAMV010000006.1"/>
</dbReference>